<organism evidence="6 7">
    <name type="scientific">Poseidonocella pacifica</name>
    <dbReference type="NCBI Taxonomy" id="871651"/>
    <lineage>
        <taxon>Bacteria</taxon>
        <taxon>Pseudomonadati</taxon>
        <taxon>Pseudomonadota</taxon>
        <taxon>Alphaproteobacteria</taxon>
        <taxon>Rhodobacterales</taxon>
        <taxon>Roseobacteraceae</taxon>
        <taxon>Poseidonocella</taxon>
    </lineage>
</organism>
<dbReference type="GO" id="GO:0000976">
    <property type="term" value="F:transcription cis-regulatory region binding"/>
    <property type="evidence" value="ECO:0007669"/>
    <property type="project" value="TreeGrafter"/>
</dbReference>
<evidence type="ECO:0000313" key="7">
    <source>
        <dbReference type="Proteomes" id="UP000198796"/>
    </source>
</evidence>
<gene>
    <name evidence="6" type="ORF">SAMN05421688_2098</name>
</gene>
<evidence type="ECO:0000259" key="5">
    <source>
        <dbReference type="PROSITE" id="PS50977"/>
    </source>
</evidence>
<dbReference type="PRINTS" id="PR00455">
    <property type="entry name" value="HTHTETR"/>
</dbReference>
<dbReference type="Pfam" id="PF21597">
    <property type="entry name" value="TetR_C_43"/>
    <property type="match status" value="1"/>
</dbReference>
<feature type="domain" description="HTH tetR-type" evidence="5">
    <location>
        <begin position="12"/>
        <end position="71"/>
    </location>
</feature>
<feature type="DNA-binding region" description="H-T-H motif" evidence="4">
    <location>
        <begin position="34"/>
        <end position="53"/>
    </location>
</feature>
<dbReference type="OrthoDB" id="9795011at2"/>
<proteinExistence type="predicted"/>
<name>A0A1I0XCH7_9RHOB</name>
<dbReference type="InterPro" id="IPR001647">
    <property type="entry name" value="HTH_TetR"/>
</dbReference>
<keyword evidence="7" id="KW-1185">Reference proteome</keyword>
<reference evidence="6 7" key="1">
    <citation type="submission" date="2016-10" db="EMBL/GenBank/DDBJ databases">
        <authorList>
            <person name="de Groot N.N."/>
        </authorList>
    </citation>
    <scope>NUCLEOTIDE SEQUENCE [LARGE SCALE GENOMIC DNA]</scope>
    <source>
        <strain evidence="6 7">DSM 29316</strain>
    </source>
</reference>
<dbReference type="InterPro" id="IPR049445">
    <property type="entry name" value="TetR_SbtR-like_C"/>
</dbReference>
<accession>A0A1I0XCH7</accession>
<keyword evidence="2 4" id="KW-0238">DNA-binding</keyword>
<dbReference type="PROSITE" id="PS50977">
    <property type="entry name" value="HTH_TETR_2"/>
    <property type="match status" value="1"/>
</dbReference>
<dbReference type="PANTHER" id="PTHR30055">
    <property type="entry name" value="HTH-TYPE TRANSCRIPTIONAL REGULATOR RUTR"/>
    <property type="match status" value="1"/>
</dbReference>
<dbReference type="STRING" id="871651.SAMN05421688_2098"/>
<dbReference type="PANTHER" id="PTHR30055:SF234">
    <property type="entry name" value="HTH-TYPE TRANSCRIPTIONAL REGULATOR BETI"/>
    <property type="match status" value="1"/>
</dbReference>
<dbReference type="EMBL" id="FOJU01000003">
    <property type="protein sequence ID" value="SFA98397.1"/>
    <property type="molecule type" value="Genomic_DNA"/>
</dbReference>
<keyword evidence="3" id="KW-0804">Transcription</keyword>
<dbReference type="InterPro" id="IPR036271">
    <property type="entry name" value="Tet_transcr_reg_TetR-rel_C_sf"/>
</dbReference>
<evidence type="ECO:0000256" key="2">
    <source>
        <dbReference type="ARBA" id="ARBA00023125"/>
    </source>
</evidence>
<dbReference type="Pfam" id="PF00440">
    <property type="entry name" value="TetR_N"/>
    <property type="match status" value="1"/>
</dbReference>
<dbReference type="SUPFAM" id="SSF46689">
    <property type="entry name" value="Homeodomain-like"/>
    <property type="match status" value="1"/>
</dbReference>
<evidence type="ECO:0000256" key="1">
    <source>
        <dbReference type="ARBA" id="ARBA00023015"/>
    </source>
</evidence>
<dbReference type="AlphaFoldDB" id="A0A1I0XCH7"/>
<dbReference type="Proteomes" id="UP000198796">
    <property type="component" value="Unassembled WGS sequence"/>
</dbReference>
<evidence type="ECO:0000256" key="3">
    <source>
        <dbReference type="ARBA" id="ARBA00023163"/>
    </source>
</evidence>
<dbReference type="InterPro" id="IPR050109">
    <property type="entry name" value="HTH-type_TetR-like_transc_reg"/>
</dbReference>
<dbReference type="RefSeq" id="WP_092064208.1">
    <property type="nucleotide sequence ID" value="NZ_FOJU01000003.1"/>
</dbReference>
<keyword evidence="1" id="KW-0805">Transcription regulation</keyword>
<dbReference type="InterPro" id="IPR009057">
    <property type="entry name" value="Homeodomain-like_sf"/>
</dbReference>
<evidence type="ECO:0000256" key="4">
    <source>
        <dbReference type="PROSITE-ProRule" id="PRU00335"/>
    </source>
</evidence>
<dbReference type="GO" id="GO:0003700">
    <property type="term" value="F:DNA-binding transcription factor activity"/>
    <property type="evidence" value="ECO:0007669"/>
    <property type="project" value="TreeGrafter"/>
</dbReference>
<evidence type="ECO:0000313" key="6">
    <source>
        <dbReference type="EMBL" id="SFA98397.1"/>
    </source>
</evidence>
<dbReference type="SUPFAM" id="SSF48498">
    <property type="entry name" value="Tetracyclin repressor-like, C-terminal domain"/>
    <property type="match status" value="1"/>
</dbReference>
<sequence>MGEQRKPRADALKNRARLIDAARVILGNGGPGASLEAVARAAEVGIGTLYRHFPTREALFEAVYQHEVEQLIALAEELGTAEDPVDALRQWLHALVGLVSTKRGLLGTLAVSHSDAAQALFDVLRTRLAAAVGALIARAVAEGRVRPDVDAEDLLGSVYALCNARPPGEGWKDGTLRLIDIFLDGMALS</sequence>
<dbReference type="Gene3D" id="1.10.357.10">
    <property type="entry name" value="Tetracycline Repressor, domain 2"/>
    <property type="match status" value="1"/>
</dbReference>
<protein>
    <submittedName>
        <fullName evidence="6">Transcriptional regulator, TetR family</fullName>
    </submittedName>
</protein>